<dbReference type="Gramene" id="KMS96025">
    <property type="protein sequence ID" value="KMS96025"/>
    <property type="gene ID" value="BVRB_002840"/>
</dbReference>
<accession>A0A0J8DYT8</accession>
<dbReference type="AlphaFoldDB" id="A0A0J8DYT8"/>
<name>A0A0J8DYT8_BETVV</name>
<organism evidence="2 3">
    <name type="scientific">Beta vulgaris subsp. vulgaris</name>
    <name type="common">Beet</name>
    <dbReference type="NCBI Taxonomy" id="3555"/>
    <lineage>
        <taxon>Eukaryota</taxon>
        <taxon>Viridiplantae</taxon>
        <taxon>Streptophyta</taxon>
        <taxon>Embryophyta</taxon>
        <taxon>Tracheophyta</taxon>
        <taxon>Spermatophyta</taxon>
        <taxon>Magnoliopsida</taxon>
        <taxon>eudicotyledons</taxon>
        <taxon>Gunneridae</taxon>
        <taxon>Pentapetalae</taxon>
        <taxon>Caryophyllales</taxon>
        <taxon>Chenopodiaceae</taxon>
        <taxon>Betoideae</taxon>
        <taxon>Beta</taxon>
    </lineage>
</organism>
<evidence type="ECO:0000313" key="2">
    <source>
        <dbReference type="EMBL" id="KMS96025.1"/>
    </source>
</evidence>
<gene>
    <name evidence="2" type="ORF">BVRB_002840</name>
</gene>
<keyword evidence="3" id="KW-1185">Reference proteome</keyword>
<feature type="transmembrane region" description="Helical" evidence="1">
    <location>
        <begin position="37"/>
        <end position="61"/>
    </location>
</feature>
<reference evidence="2 3" key="1">
    <citation type="journal article" date="2014" name="Nature">
        <title>The genome of the recently domesticated crop plant sugar beet (Beta vulgaris).</title>
        <authorList>
            <person name="Dohm J.C."/>
            <person name="Minoche A.E."/>
            <person name="Holtgrawe D."/>
            <person name="Capella-Gutierrez S."/>
            <person name="Zakrzewski F."/>
            <person name="Tafer H."/>
            <person name="Rupp O."/>
            <person name="Sorensen T.R."/>
            <person name="Stracke R."/>
            <person name="Reinhardt R."/>
            <person name="Goesmann A."/>
            <person name="Kraft T."/>
            <person name="Schulz B."/>
            <person name="Stadler P.F."/>
            <person name="Schmidt T."/>
            <person name="Gabaldon T."/>
            <person name="Lehrach H."/>
            <person name="Weisshaar B."/>
            <person name="Himmelbauer H."/>
        </authorList>
    </citation>
    <scope>NUCLEOTIDE SEQUENCE [LARGE SCALE GENOMIC DNA]</scope>
    <source>
        <tissue evidence="2">Taproot</tissue>
    </source>
</reference>
<keyword evidence="1" id="KW-1133">Transmembrane helix</keyword>
<keyword evidence="1" id="KW-0472">Membrane</keyword>
<dbReference type="Proteomes" id="UP000035740">
    <property type="component" value="Unassembled WGS sequence"/>
</dbReference>
<keyword evidence="1" id="KW-0812">Transmembrane</keyword>
<sequence length="78" mass="8229">MFAGAIAGWAAVLLPFPYVFVGAVTVAAIFSLSSASVLLLSSGWVPASTALRCANVVVIVVDFYNSDLFSKVYVRVLE</sequence>
<evidence type="ECO:0000313" key="3">
    <source>
        <dbReference type="Proteomes" id="UP000035740"/>
    </source>
</evidence>
<proteinExistence type="predicted"/>
<feature type="transmembrane region" description="Helical" evidence="1">
    <location>
        <begin position="6"/>
        <end position="30"/>
    </location>
</feature>
<evidence type="ECO:0000256" key="1">
    <source>
        <dbReference type="SAM" id="Phobius"/>
    </source>
</evidence>
<dbReference type="EMBL" id="KQ090415">
    <property type="protein sequence ID" value="KMS96025.1"/>
    <property type="molecule type" value="Genomic_DNA"/>
</dbReference>
<protein>
    <submittedName>
        <fullName evidence="2">Uncharacterized protein</fullName>
    </submittedName>
</protein>